<organism evidence="2 3">
    <name type="scientific">Elysia crispata</name>
    <name type="common">lettuce slug</name>
    <dbReference type="NCBI Taxonomy" id="231223"/>
    <lineage>
        <taxon>Eukaryota</taxon>
        <taxon>Metazoa</taxon>
        <taxon>Spiralia</taxon>
        <taxon>Lophotrochozoa</taxon>
        <taxon>Mollusca</taxon>
        <taxon>Gastropoda</taxon>
        <taxon>Heterobranchia</taxon>
        <taxon>Euthyneura</taxon>
        <taxon>Panpulmonata</taxon>
        <taxon>Sacoglossa</taxon>
        <taxon>Placobranchoidea</taxon>
        <taxon>Plakobranchidae</taxon>
        <taxon>Elysia</taxon>
    </lineage>
</organism>
<feature type="compositionally biased region" description="Polar residues" evidence="1">
    <location>
        <begin position="46"/>
        <end position="55"/>
    </location>
</feature>
<keyword evidence="3" id="KW-1185">Reference proteome</keyword>
<dbReference type="Proteomes" id="UP001283361">
    <property type="component" value="Unassembled WGS sequence"/>
</dbReference>
<evidence type="ECO:0000256" key="1">
    <source>
        <dbReference type="SAM" id="MobiDB-lite"/>
    </source>
</evidence>
<accession>A0AAE1DJA6</accession>
<dbReference type="EMBL" id="JAWDGP010003598">
    <property type="protein sequence ID" value="KAK3772814.1"/>
    <property type="molecule type" value="Genomic_DNA"/>
</dbReference>
<name>A0AAE1DJA6_9GAST</name>
<feature type="region of interest" description="Disordered" evidence="1">
    <location>
        <begin position="72"/>
        <end position="93"/>
    </location>
</feature>
<sequence>MRVFVCVCNLTEGALTLLYTNTLYPNQTLAHPALGRPQSGHAEELCQSSQTSQVTARPVANQMPDILGKVQRRAETANQEAPMAISHGRENRP</sequence>
<feature type="region of interest" description="Disordered" evidence="1">
    <location>
        <begin position="34"/>
        <end position="60"/>
    </location>
</feature>
<dbReference type="AlphaFoldDB" id="A0AAE1DJA6"/>
<protein>
    <submittedName>
        <fullName evidence="2">Uncharacterized protein</fullName>
    </submittedName>
</protein>
<evidence type="ECO:0000313" key="2">
    <source>
        <dbReference type="EMBL" id="KAK3772814.1"/>
    </source>
</evidence>
<gene>
    <name evidence="2" type="ORF">RRG08_004657</name>
</gene>
<comment type="caution">
    <text evidence="2">The sequence shown here is derived from an EMBL/GenBank/DDBJ whole genome shotgun (WGS) entry which is preliminary data.</text>
</comment>
<evidence type="ECO:0000313" key="3">
    <source>
        <dbReference type="Proteomes" id="UP001283361"/>
    </source>
</evidence>
<proteinExistence type="predicted"/>
<reference evidence="2" key="1">
    <citation type="journal article" date="2023" name="G3 (Bethesda)">
        <title>A reference genome for the long-term kleptoplast-retaining sea slug Elysia crispata morphotype clarki.</title>
        <authorList>
            <person name="Eastman K.E."/>
            <person name="Pendleton A.L."/>
            <person name="Shaikh M.A."/>
            <person name="Suttiyut T."/>
            <person name="Ogas R."/>
            <person name="Tomko P."/>
            <person name="Gavelis G."/>
            <person name="Widhalm J.R."/>
            <person name="Wisecaver J.H."/>
        </authorList>
    </citation>
    <scope>NUCLEOTIDE SEQUENCE</scope>
    <source>
        <strain evidence="2">ECLA1</strain>
    </source>
</reference>